<accession>A0AAN7SNB7</accession>
<keyword evidence="10 11" id="KW-0472">Membrane</keyword>
<evidence type="ECO:0000256" key="9">
    <source>
        <dbReference type="ARBA" id="ARBA00023004"/>
    </source>
</evidence>
<dbReference type="SUPFAM" id="SSF103473">
    <property type="entry name" value="MFS general substrate transporter"/>
    <property type="match status" value="1"/>
</dbReference>
<evidence type="ECO:0000313" key="14">
    <source>
        <dbReference type="Proteomes" id="UP001353858"/>
    </source>
</evidence>
<dbReference type="PANTHER" id="PTHR10106">
    <property type="entry name" value="CYTOCHROME B561-RELATED"/>
    <property type="match status" value="1"/>
</dbReference>
<dbReference type="GO" id="GO:0046872">
    <property type="term" value="F:metal ion binding"/>
    <property type="evidence" value="ECO:0007669"/>
    <property type="project" value="UniProtKB-KW"/>
</dbReference>
<keyword evidence="6" id="KW-0479">Metal-binding</keyword>
<dbReference type="AlphaFoldDB" id="A0AAN7SNB7"/>
<evidence type="ECO:0000256" key="7">
    <source>
        <dbReference type="ARBA" id="ARBA00022982"/>
    </source>
</evidence>
<feature type="transmembrane region" description="Helical" evidence="11">
    <location>
        <begin position="225"/>
        <end position="246"/>
    </location>
</feature>
<protein>
    <recommendedName>
        <fullName evidence="12">Cytochrome b561 domain-containing protein</fullName>
    </recommendedName>
</protein>
<keyword evidence="3" id="KW-0813">Transport</keyword>
<keyword evidence="9" id="KW-0408">Iron</keyword>
<dbReference type="Proteomes" id="UP001353858">
    <property type="component" value="Unassembled WGS sequence"/>
</dbReference>
<dbReference type="EMBL" id="JARPUR010000004">
    <property type="protein sequence ID" value="KAK4877978.1"/>
    <property type="molecule type" value="Genomic_DNA"/>
</dbReference>
<feature type="transmembrane region" description="Helical" evidence="11">
    <location>
        <begin position="81"/>
        <end position="99"/>
    </location>
</feature>
<proteinExistence type="predicted"/>
<dbReference type="Gene3D" id="1.20.120.1770">
    <property type="match status" value="1"/>
</dbReference>
<evidence type="ECO:0000313" key="13">
    <source>
        <dbReference type="EMBL" id="KAK4877978.1"/>
    </source>
</evidence>
<feature type="transmembrane region" description="Helical" evidence="11">
    <location>
        <begin position="40"/>
        <end position="61"/>
    </location>
</feature>
<comment type="subcellular location">
    <subcellularLocation>
        <location evidence="2">Membrane</location>
        <topology evidence="2">Multi-pass membrane protein</topology>
    </subcellularLocation>
</comment>
<keyword evidence="4" id="KW-0349">Heme</keyword>
<dbReference type="InterPro" id="IPR006593">
    <property type="entry name" value="Cyt_b561/ferric_Rdtase_TM"/>
</dbReference>
<comment type="cofactor">
    <cofactor evidence="1">
        <name>heme b</name>
        <dbReference type="ChEBI" id="CHEBI:60344"/>
    </cofactor>
</comment>
<keyword evidence="8 11" id="KW-1133">Transmembrane helix</keyword>
<evidence type="ECO:0000256" key="1">
    <source>
        <dbReference type="ARBA" id="ARBA00001970"/>
    </source>
</evidence>
<dbReference type="Pfam" id="PF03188">
    <property type="entry name" value="Cytochrom_B561"/>
    <property type="match status" value="1"/>
</dbReference>
<evidence type="ECO:0000256" key="6">
    <source>
        <dbReference type="ARBA" id="ARBA00022723"/>
    </source>
</evidence>
<evidence type="ECO:0000256" key="3">
    <source>
        <dbReference type="ARBA" id="ARBA00022448"/>
    </source>
</evidence>
<feature type="transmembrane region" description="Helical" evidence="11">
    <location>
        <begin position="151"/>
        <end position="173"/>
    </location>
</feature>
<dbReference type="FunFam" id="1.20.120.1770:FF:000001">
    <property type="entry name" value="Cytochrome b reductase 1"/>
    <property type="match status" value="1"/>
</dbReference>
<evidence type="ECO:0000259" key="12">
    <source>
        <dbReference type="PROSITE" id="PS50939"/>
    </source>
</evidence>
<dbReference type="GO" id="GO:0016491">
    <property type="term" value="F:oxidoreductase activity"/>
    <property type="evidence" value="ECO:0007669"/>
    <property type="project" value="InterPro"/>
</dbReference>
<feature type="transmembrane region" description="Helical" evidence="11">
    <location>
        <begin position="111"/>
        <end position="131"/>
    </location>
</feature>
<dbReference type="GO" id="GO:0016020">
    <property type="term" value="C:membrane"/>
    <property type="evidence" value="ECO:0007669"/>
    <property type="project" value="UniProtKB-SubCell"/>
</dbReference>
<organism evidence="13 14">
    <name type="scientific">Aquatica leii</name>
    <dbReference type="NCBI Taxonomy" id="1421715"/>
    <lineage>
        <taxon>Eukaryota</taxon>
        <taxon>Metazoa</taxon>
        <taxon>Ecdysozoa</taxon>
        <taxon>Arthropoda</taxon>
        <taxon>Hexapoda</taxon>
        <taxon>Insecta</taxon>
        <taxon>Pterygota</taxon>
        <taxon>Neoptera</taxon>
        <taxon>Endopterygota</taxon>
        <taxon>Coleoptera</taxon>
        <taxon>Polyphaga</taxon>
        <taxon>Elateriformia</taxon>
        <taxon>Elateroidea</taxon>
        <taxon>Lampyridae</taxon>
        <taxon>Luciolinae</taxon>
        <taxon>Aquatica</taxon>
    </lineage>
</organism>
<keyword evidence="14" id="KW-1185">Reference proteome</keyword>
<evidence type="ECO:0000256" key="8">
    <source>
        <dbReference type="ARBA" id="ARBA00022989"/>
    </source>
</evidence>
<keyword evidence="5 11" id="KW-0812">Transmembrane</keyword>
<dbReference type="InterPro" id="IPR036259">
    <property type="entry name" value="MFS_trans_sf"/>
</dbReference>
<evidence type="ECO:0000256" key="2">
    <source>
        <dbReference type="ARBA" id="ARBA00004141"/>
    </source>
</evidence>
<evidence type="ECO:0000256" key="11">
    <source>
        <dbReference type="SAM" id="Phobius"/>
    </source>
</evidence>
<evidence type="ECO:0000256" key="4">
    <source>
        <dbReference type="ARBA" id="ARBA00022617"/>
    </source>
</evidence>
<name>A0AAN7SNB7_9COLE</name>
<dbReference type="PANTHER" id="PTHR10106:SF0">
    <property type="entry name" value="LD36721P"/>
    <property type="match status" value="1"/>
</dbReference>
<reference evidence="14" key="1">
    <citation type="submission" date="2023-01" db="EMBL/GenBank/DDBJ databases">
        <title>Key to firefly adult light organ development and bioluminescence: homeobox transcription factors regulate luciferase expression and transportation to peroxisome.</title>
        <authorList>
            <person name="Fu X."/>
        </authorList>
    </citation>
    <scope>NUCLEOTIDE SEQUENCE [LARGE SCALE GENOMIC DNA]</scope>
</reference>
<sequence>MSSDSEESLWEADGQSTAFIRRKDKMESEADHRIHKRFTALYGLTSGLGILLIVLMLTWIVRYQNGFGVSDADKEFNWHPMLMVLGLIFTYAQSMLVYRTGRHAKKKLLKITHAVLHCLAFILTVIALKAAFDSHNYSVPPKPNLYTLHSWVGLIAVILFAYQFLSGFISFLYPGLSKEMRKTYLPVHTSFGSGIYTLVIVAAMMGIGEKAIWSVTDYNKASAEAILVNFMGVVLVSFGVLALYLVHDPTYKRIALAEDEINLPSRID</sequence>
<evidence type="ECO:0000256" key="10">
    <source>
        <dbReference type="ARBA" id="ARBA00023136"/>
    </source>
</evidence>
<dbReference type="InterPro" id="IPR043205">
    <property type="entry name" value="CYB561/CYBRD1-like"/>
</dbReference>
<gene>
    <name evidence="13" type="ORF">RN001_010484</name>
</gene>
<feature type="domain" description="Cytochrome b561" evidence="12">
    <location>
        <begin position="44"/>
        <end position="247"/>
    </location>
</feature>
<feature type="transmembrane region" description="Helical" evidence="11">
    <location>
        <begin position="185"/>
        <end position="205"/>
    </location>
</feature>
<evidence type="ECO:0000256" key="5">
    <source>
        <dbReference type="ARBA" id="ARBA00022692"/>
    </source>
</evidence>
<comment type="caution">
    <text evidence="13">The sequence shown here is derived from an EMBL/GenBank/DDBJ whole genome shotgun (WGS) entry which is preliminary data.</text>
</comment>
<keyword evidence="7" id="KW-0249">Electron transport</keyword>
<dbReference type="SMART" id="SM00665">
    <property type="entry name" value="B561"/>
    <property type="match status" value="1"/>
</dbReference>
<dbReference type="PROSITE" id="PS50939">
    <property type="entry name" value="CYTOCHROME_B561"/>
    <property type="match status" value="1"/>
</dbReference>